<name>A0A5U8XK02_SALMU</name>
<dbReference type="EMBL" id="AAGUDP010000006">
    <property type="protein sequence ID" value="EBS0563229.1"/>
    <property type="molecule type" value="Genomic_DNA"/>
</dbReference>
<keyword evidence="1" id="KW-0472">Membrane</keyword>
<feature type="domain" description="3'-5' exoribonuclease Rv2179c-like" evidence="2">
    <location>
        <begin position="46"/>
        <end position="206"/>
    </location>
</feature>
<dbReference type="InterPro" id="IPR033390">
    <property type="entry name" value="Rv2179c-like"/>
</dbReference>
<sequence length="274" mass="30636">MCLLINWLSFGAALFYFFTLYRITVYTLRRPPMAHYIPKLPAIVHAIDTETKALRPNAYILSMGGSTFDIATLSLLGCTYVAVDPNDPEADKIFDTDSSTVAWWNGEGDPAFAPTPEAKQAAWSGTTKIDVALKIVVEYFEQFKKFDSVLVSRGPEFDMPIMCNALIACNVFQGIFRKFSACESDRTVERLMLAFGLDMNQAVEEHNWVGKGQWVEHHPSFDSARSAYRTARAYHLAHIAKNYGFEKMLIAHKALCEGTYNPALGYKGEFNGAG</sequence>
<protein>
    <recommendedName>
        <fullName evidence="2">3'-5' exoribonuclease Rv2179c-like domain-containing protein</fullName>
    </recommendedName>
</protein>
<evidence type="ECO:0000259" key="2">
    <source>
        <dbReference type="Pfam" id="PF16473"/>
    </source>
</evidence>
<evidence type="ECO:0000256" key="1">
    <source>
        <dbReference type="SAM" id="Phobius"/>
    </source>
</evidence>
<evidence type="ECO:0000313" key="3">
    <source>
        <dbReference type="EMBL" id="EBS0563229.1"/>
    </source>
</evidence>
<accession>A0A5U8XK02</accession>
<dbReference type="AlphaFoldDB" id="A0A5U8XK02"/>
<feature type="transmembrane region" description="Helical" evidence="1">
    <location>
        <begin position="6"/>
        <end position="23"/>
    </location>
</feature>
<comment type="caution">
    <text evidence="3">The sequence shown here is derived from an EMBL/GenBank/DDBJ whole genome shotgun (WGS) entry which is preliminary data.</text>
</comment>
<organism evidence="3">
    <name type="scientific">Salmonella muenchen</name>
    <dbReference type="NCBI Taxonomy" id="596"/>
    <lineage>
        <taxon>Bacteria</taxon>
        <taxon>Pseudomonadati</taxon>
        <taxon>Pseudomonadota</taxon>
        <taxon>Gammaproteobacteria</taxon>
        <taxon>Enterobacterales</taxon>
        <taxon>Enterobacteriaceae</taxon>
        <taxon>Salmonella</taxon>
    </lineage>
</organism>
<proteinExistence type="predicted"/>
<keyword evidence="1" id="KW-1133">Transmembrane helix</keyword>
<reference evidence="3" key="1">
    <citation type="submission" date="2018-07" db="EMBL/GenBank/DDBJ databases">
        <authorList>
            <person name="Ashton P.M."/>
            <person name="Dallman T."/>
            <person name="Nair S."/>
            <person name="De Pinna E."/>
            <person name="Peters T."/>
            <person name="Grant K."/>
        </authorList>
    </citation>
    <scope>NUCLEOTIDE SEQUENCE</scope>
    <source>
        <strain evidence="3">142535</strain>
    </source>
</reference>
<dbReference type="Pfam" id="PF16473">
    <property type="entry name" value="Rv2179c-like"/>
    <property type="match status" value="1"/>
</dbReference>
<gene>
    <name evidence="3" type="ORF">DTU56_08880</name>
</gene>
<keyword evidence="1" id="KW-0812">Transmembrane</keyword>